<dbReference type="CDD" id="cd07185">
    <property type="entry name" value="OmpA_C-like"/>
    <property type="match status" value="1"/>
</dbReference>
<dbReference type="Proteomes" id="UP000298714">
    <property type="component" value="Chromosome"/>
</dbReference>
<dbReference type="PROSITE" id="PS51123">
    <property type="entry name" value="OMPA_2"/>
    <property type="match status" value="1"/>
</dbReference>
<dbReference type="Pfam" id="PF00691">
    <property type="entry name" value="OmpA"/>
    <property type="match status" value="1"/>
</dbReference>
<dbReference type="PRINTS" id="PR01021">
    <property type="entry name" value="OMPADOMAIN"/>
</dbReference>
<gene>
    <name evidence="9 14" type="primary">pal</name>
    <name evidence="14" type="ORF">E6W36_10495</name>
</gene>
<sequence length="186" mass="19842">MATSHTSLRIARMTALAGAVALLAACSKKEELPPAPPPPPAPTQQVAPTPTPPPPPPVTASTTPGSLKDFIETAGADRVFFEYDSYALGDTARATLAKQAEWLKKYGSITVTIEGHCDERGTREYNLALGERRATAVKSFLVSAGVPADRLKTISYGKERPEVAESNEEAWSQNRRGVAVLDNPNS</sequence>
<feature type="compositionally biased region" description="Pro residues" evidence="11">
    <location>
        <begin position="49"/>
        <end position="58"/>
    </location>
</feature>
<comment type="similarity">
    <text evidence="9">Belongs to the Pal lipoprotein family.</text>
</comment>
<protein>
    <recommendedName>
        <fullName evidence="9">Peptidoglycan-associated protein</fullName>
    </recommendedName>
</protein>
<evidence type="ECO:0000256" key="5">
    <source>
        <dbReference type="ARBA" id="ARBA00023139"/>
    </source>
</evidence>
<dbReference type="InterPro" id="IPR006665">
    <property type="entry name" value="OmpA-like"/>
</dbReference>
<keyword evidence="15" id="KW-1185">Reference proteome</keyword>
<dbReference type="NCBIfam" id="TIGR02802">
    <property type="entry name" value="Pal_lipo"/>
    <property type="match status" value="1"/>
</dbReference>
<evidence type="ECO:0000256" key="4">
    <source>
        <dbReference type="ARBA" id="ARBA00023136"/>
    </source>
</evidence>
<evidence type="ECO:0000256" key="12">
    <source>
        <dbReference type="SAM" id="SignalP"/>
    </source>
</evidence>
<dbReference type="PANTHER" id="PTHR30329">
    <property type="entry name" value="STATOR ELEMENT OF FLAGELLAR MOTOR COMPLEX"/>
    <property type="match status" value="1"/>
</dbReference>
<comment type="subcellular location">
    <subcellularLocation>
        <location evidence="1">Cell outer membrane</location>
    </subcellularLocation>
</comment>
<keyword evidence="7 14" id="KW-0449">Lipoprotein</keyword>
<feature type="domain" description="OmpA-like" evidence="13">
    <location>
        <begin position="68"/>
        <end position="185"/>
    </location>
</feature>
<evidence type="ECO:0000313" key="15">
    <source>
        <dbReference type="Proteomes" id="UP000298714"/>
    </source>
</evidence>
<dbReference type="GO" id="GO:0051301">
    <property type="term" value="P:cell division"/>
    <property type="evidence" value="ECO:0007669"/>
    <property type="project" value="UniProtKB-UniRule"/>
</dbReference>
<evidence type="ECO:0000256" key="10">
    <source>
        <dbReference type="PROSITE-ProRule" id="PRU00473"/>
    </source>
</evidence>
<dbReference type="InterPro" id="IPR006664">
    <property type="entry name" value="OMP_bac"/>
</dbReference>
<keyword evidence="5" id="KW-0564">Palmitate</keyword>
<dbReference type="HAMAP" id="MF_02204">
    <property type="entry name" value="Pal"/>
    <property type="match status" value="1"/>
</dbReference>
<feature type="compositionally biased region" description="Pro residues" evidence="11">
    <location>
        <begin position="33"/>
        <end position="42"/>
    </location>
</feature>
<feature type="chain" id="PRO_5020258230" description="Peptidoglycan-associated protein" evidence="12">
    <location>
        <begin position="25"/>
        <end position="186"/>
    </location>
</feature>
<dbReference type="KEGG" id="hgn:E6W36_10495"/>
<evidence type="ECO:0000256" key="6">
    <source>
        <dbReference type="ARBA" id="ARBA00023237"/>
    </source>
</evidence>
<comment type="function">
    <text evidence="9">Part of the Tol-Pal system, which plays a role in outer membrane invagination during cell division and is important for maintaining outer membrane integrity.</text>
</comment>
<dbReference type="PANTHER" id="PTHR30329:SF21">
    <property type="entry name" value="LIPOPROTEIN YIAD-RELATED"/>
    <property type="match status" value="1"/>
</dbReference>
<dbReference type="InterPro" id="IPR039001">
    <property type="entry name" value="Pal"/>
</dbReference>
<feature type="region of interest" description="Disordered" evidence="11">
    <location>
        <begin position="30"/>
        <end position="66"/>
    </location>
</feature>
<evidence type="ECO:0000256" key="1">
    <source>
        <dbReference type="ARBA" id="ARBA00004442"/>
    </source>
</evidence>
<dbReference type="InterPro" id="IPR036737">
    <property type="entry name" value="OmpA-like_sf"/>
</dbReference>
<dbReference type="EMBL" id="CP039704">
    <property type="protein sequence ID" value="QCI79807.1"/>
    <property type="molecule type" value="Genomic_DNA"/>
</dbReference>
<evidence type="ECO:0000256" key="2">
    <source>
        <dbReference type="ARBA" id="ARBA00022618"/>
    </source>
</evidence>
<keyword evidence="2 9" id="KW-0132">Cell division</keyword>
<reference evidence="15" key="1">
    <citation type="submission" date="2019-04" db="EMBL/GenBank/DDBJ databases">
        <title>Complete genome sequence of Sphingomonas sp. W1-2-3.</title>
        <authorList>
            <person name="Im W.T."/>
        </authorList>
    </citation>
    <scope>NUCLEOTIDE SEQUENCE [LARGE SCALE GENOMIC DNA]</scope>
    <source>
        <strain evidence="15">W1-2-3</strain>
    </source>
</reference>
<dbReference type="AlphaFoldDB" id="A0A4D7C9V4"/>
<dbReference type="RefSeq" id="WP_246047552.1">
    <property type="nucleotide sequence ID" value="NZ_CP039704.1"/>
</dbReference>
<comment type="subunit">
    <text evidence="9">The Tol-Pal system is composed of five core proteins: the inner membrane proteins TolA, TolQ and TolR, the periplasmic protein TolB and the outer membrane protein Pal. They form a network linking the inner and outer membranes and the peptidoglycan layer.</text>
</comment>
<keyword evidence="3 12" id="KW-0732">Signal</keyword>
<evidence type="ECO:0000259" key="13">
    <source>
        <dbReference type="PROSITE" id="PS51123"/>
    </source>
</evidence>
<organism evidence="14 15">
    <name type="scientific">Hankyongella ginsenosidimutans</name>
    <dbReference type="NCBI Taxonomy" id="1763828"/>
    <lineage>
        <taxon>Bacteria</taxon>
        <taxon>Pseudomonadati</taxon>
        <taxon>Pseudomonadota</taxon>
        <taxon>Alphaproteobacteria</taxon>
        <taxon>Sphingomonadales</taxon>
        <taxon>Sphingomonadaceae</taxon>
        <taxon>Hankyongella</taxon>
    </lineage>
</organism>
<dbReference type="InterPro" id="IPR050330">
    <property type="entry name" value="Bact_OuterMem_StrucFunc"/>
</dbReference>
<dbReference type="SUPFAM" id="SSF103088">
    <property type="entry name" value="OmpA-like"/>
    <property type="match status" value="1"/>
</dbReference>
<evidence type="ECO:0000313" key="14">
    <source>
        <dbReference type="EMBL" id="QCI79807.1"/>
    </source>
</evidence>
<evidence type="ECO:0000256" key="9">
    <source>
        <dbReference type="HAMAP-Rule" id="MF_02204"/>
    </source>
</evidence>
<accession>A0A4D7C9V4</accession>
<keyword evidence="8 9" id="KW-0131">Cell cycle</keyword>
<evidence type="ECO:0000256" key="11">
    <source>
        <dbReference type="SAM" id="MobiDB-lite"/>
    </source>
</evidence>
<keyword evidence="4 10" id="KW-0472">Membrane</keyword>
<keyword evidence="6" id="KW-0998">Cell outer membrane</keyword>
<dbReference type="GO" id="GO:0009279">
    <property type="term" value="C:cell outer membrane"/>
    <property type="evidence" value="ECO:0007669"/>
    <property type="project" value="UniProtKB-SubCell"/>
</dbReference>
<evidence type="ECO:0000256" key="3">
    <source>
        <dbReference type="ARBA" id="ARBA00022729"/>
    </source>
</evidence>
<dbReference type="Gene3D" id="3.30.1330.60">
    <property type="entry name" value="OmpA-like domain"/>
    <property type="match status" value="1"/>
</dbReference>
<proteinExistence type="inferred from homology"/>
<dbReference type="InterPro" id="IPR014169">
    <property type="entry name" value="Pal_lipo_C"/>
</dbReference>
<evidence type="ECO:0000256" key="7">
    <source>
        <dbReference type="ARBA" id="ARBA00023288"/>
    </source>
</evidence>
<name>A0A4D7C9V4_9SPHN</name>
<feature type="signal peptide" evidence="12">
    <location>
        <begin position="1"/>
        <end position="24"/>
    </location>
</feature>
<evidence type="ECO:0000256" key="8">
    <source>
        <dbReference type="ARBA" id="ARBA00023306"/>
    </source>
</evidence>
<feature type="region of interest" description="Disordered" evidence="11">
    <location>
        <begin position="163"/>
        <end position="186"/>
    </location>
</feature>